<feature type="domain" description="GST C-terminal" evidence="2">
    <location>
        <begin position="84"/>
        <end position="204"/>
    </location>
</feature>
<proteinExistence type="predicted"/>
<dbReference type="PROSITE" id="PS50404">
    <property type="entry name" value="GST_NTER"/>
    <property type="match status" value="1"/>
</dbReference>
<dbReference type="SFLD" id="SFLDG00358">
    <property type="entry name" value="Main_(cytGST)"/>
    <property type="match status" value="1"/>
</dbReference>
<dbReference type="EMBL" id="FOCO01000013">
    <property type="protein sequence ID" value="SEN40838.1"/>
    <property type="molecule type" value="Genomic_DNA"/>
</dbReference>
<dbReference type="SUPFAM" id="SSF52833">
    <property type="entry name" value="Thioredoxin-like"/>
    <property type="match status" value="1"/>
</dbReference>
<dbReference type="SUPFAM" id="SSF47616">
    <property type="entry name" value="GST C-terminal domain-like"/>
    <property type="match status" value="1"/>
</dbReference>
<protein>
    <submittedName>
        <fullName evidence="3">Glutathione S-transferase</fullName>
    </submittedName>
</protein>
<dbReference type="CDD" id="cd03188">
    <property type="entry name" value="GST_C_Beta"/>
    <property type="match status" value="1"/>
</dbReference>
<dbReference type="OrthoDB" id="7583243at2"/>
<dbReference type="RefSeq" id="WP_050518189.1">
    <property type="nucleotide sequence ID" value="NZ_FOCO01000013.1"/>
</dbReference>
<evidence type="ECO:0000259" key="2">
    <source>
        <dbReference type="PROSITE" id="PS50405"/>
    </source>
</evidence>
<evidence type="ECO:0000259" key="1">
    <source>
        <dbReference type="PROSITE" id="PS50404"/>
    </source>
</evidence>
<dbReference type="InterPro" id="IPR036282">
    <property type="entry name" value="Glutathione-S-Trfase_C_sf"/>
</dbReference>
<reference evidence="3 4" key="1">
    <citation type="submission" date="2016-10" db="EMBL/GenBank/DDBJ databases">
        <authorList>
            <person name="de Groot N.N."/>
        </authorList>
    </citation>
    <scope>NUCLEOTIDE SEQUENCE [LARGE SCALE GENOMIC DNA]</scope>
    <source>
        <strain evidence="3 4">CGMCC 1.10836</strain>
    </source>
</reference>
<dbReference type="PANTHER" id="PTHR44051">
    <property type="entry name" value="GLUTATHIONE S-TRANSFERASE-RELATED"/>
    <property type="match status" value="1"/>
</dbReference>
<dbReference type="CDD" id="cd03057">
    <property type="entry name" value="GST_N_Beta"/>
    <property type="match status" value="1"/>
</dbReference>
<dbReference type="PROSITE" id="PS50405">
    <property type="entry name" value="GST_CTER"/>
    <property type="match status" value="1"/>
</dbReference>
<dbReference type="PANTHER" id="PTHR44051:SF8">
    <property type="entry name" value="GLUTATHIONE S-TRANSFERASE GSTA"/>
    <property type="match status" value="1"/>
</dbReference>
<organism evidence="3 4">
    <name type="scientific">Pseudorhodobacter antarcticus</name>
    <dbReference type="NCBI Taxonomy" id="1077947"/>
    <lineage>
        <taxon>Bacteria</taxon>
        <taxon>Pseudomonadati</taxon>
        <taxon>Pseudomonadota</taxon>
        <taxon>Alphaproteobacteria</taxon>
        <taxon>Rhodobacterales</taxon>
        <taxon>Paracoccaceae</taxon>
        <taxon>Pseudorhodobacter</taxon>
    </lineage>
</organism>
<dbReference type="AlphaFoldDB" id="A0A1H8GC07"/>
<sequence>MQLYIAKGTISIAAALVLEEAGLAYDAIVLDFATAAQTKPDYMAVNPKGRVPALTVPDGILTETGAILEYIATLAPAAGLAPADALNAARMREVMYYIASTMHVNHAHKLRGTRWADLPESHADMRAKVAQTMAASCTYLEENVAFSPFVLGPHISLADAYLYVACTWLEGDNVDIAAYPRLAAHFAAMGARPSVKKLRANDWI</sequence>
<keyword evidence="4" id="KW-1185">Reference proteome</keyword>
<dbReference type="Pfam" id="PF02798">
    <property type="entry name" value="GST_N"/>
    <property type="match status" value="1"/>
</dbReference>
<dbReference type="Pfam" id="PF13410">
    <property type="entry name" value="GST_C_2"/>
    <property type="match status" value="1"/>
</dbReference>
<dbReference type="GO" id="GO:0016740">
    <property type="term" value="F:transferase activity"/>
    <property type="evidence" value="ECO:0007669"/>
    <property type="project" value="UniProtKB-KW"/>
</dbReference>
<evidence type="ECO:0000313" key="3">
    <source>
        <dbReference type="EMBL" id="SEN40838.1"/>
    </source>
</evidence>
<gene>
    <name evidence="3" type="ORF">SAMN05216227_101359</name>
</gene>
<dbReference type="STRING" id="1077947.SAMN05216227_101359"/>
<dbReference type="InterPro" id="IPR010987">
    <property type="entry name" value="Glutathione-S-Trfase_C-like"/>
</dbReference>
<dbReference type="SFLD" id="SFLDS00019">
    <property type="entry name" value="Glutathione_Transferase_(cytos"/>
    <property type="match status" value="1"/>
</dbReference>
<dbReference type="InterPro" id="IPR036249">
    <property type="entry name" value="Thioredoxin-like_sf"/>
</dbReference>
<feature type="domain" description="GST N-terminal" evidence="1">
    <location>
        <begin position="1"/>
        <end position="79"/>
    </location>
</feature>
<accession>A0A1H8GC07</accession>
<evidence type="ECO:0000313" key="4">
    <source>
        <dbReference type="Proteomes" id="UP000183002"/>
    </source>
</evidence>
<name>A0A1H8GC07_9RHOB</name>
<dbReference type="SFLD" id="SFLDG01150">
    <property type="entry name" value="Main.1:_Beta-like"/>
    <property type="match status" value="1"/>
</dbReference>
<dbReference type="InterPro" id="IPR040079">
    <property type="entry name" value="Glutathione_S-Trfase"/>
</dbReference>
<dbReference type="Gene3D" id="1.20.1050.10">
    <property type="match status" value="1"/>
</dbReference>
<dbReference type="InterPro" id="IPR004045">
    <property type="entry name" value="Glutathione_S-Trfase_N"/>
</dbReference>
<dbReference type="Gene3D" id="3.40.30.10">
    <property type="entry name" value="Glutaredoxin"/>
    <property type="match status" value="1"/>
</dbReference>
<dbReference type="Proteomes" id="UP000183002">
    <property type="component" value="Unassembled WGS sequence"/>
</dbReference>
<keyword evidence="3" id="KW-0808">Transferase</keyword>